<evidence type="ECO:0000313" key="2">
    <source>
        <dbReference type="EMBL" id="GIY02335.1"/>
    </source>
</evidence>
<evidence type="ECO:0000256" key="1">
    <source>
        <dbReference type="SAM" id="MobiDB-lite"/>
    </source>
</evidence>
<dbReference type="EMBL" id="BPLQ01003666">
    <property type="protein sequence ID" value="GIY02335.1"/>
    <property type="molecule type" value="Genomic_DNA"/>
</dbReference>
<evidence type="ECO:0000313" key="3">
    <source>
        <dbReference type="Proteomes" id="UP001054837"/>
    </source>
</evidence>
<dbReference type="AlphaFoldDB" id="A0AAV4Q016"/>
<feature type="compositionally biased region" description="Polar residues" evidence="1">
    <location>
        <begin position="1"/>
        <end position="19"/>
    </location>
</feature>
<gene>
    <name evidence="2" type="ORF">CDAR_113001</name>
</gene>
<protein>
    <submittedName>
        <fullName evidence="2">Uncharacterized protein</fullName>
    </submittedName>
</protein>
<dbReference type="Proteomes" id="UP001054837">
    <property type="component" value="Unassembled WGS sequence"/>
</dbReference>
<comment type="caution">
    <text evidence="2">The sequence shown here is derived from an EMBL/GenBank/DDBJ whole genome shotgun (WGS) entry which is preliminary data.</text>
</comment>
<keyword evidence="3" id="KW-1185">Reference proteome</keyword>
<name>A0AAV4Q016_9ARAC</name>
<feature type="region of interest" description="Disordered" evidence="1">
    <location>
        <begin position="1"/>
        <end position="22"/>
    </location>
</feature>
<accession>A0AAV4Q016</accession>
<reference evidence="2 3" key="1">
    <citation type="submission" date="2021-06" db="EMBL/GenBank/DDBJ databases">
        <title>Caerostris darwini draft genome.</title>
        <authorList>
            <person name="Kono N."/>
            <person name="Arakawa K."/>
        </authorList>
    </citation>
    <scope>NUCLEOTIDE SEQUENCE [LARGE SCALE GENOMIC DNA]</scope>
</reference>
<organism evidence="2 3">
    <name type="scientific">Caerostris darwini</name>
    <dbReference type="NCBI Taxonomy" id="1538125"/>
    <lineage>
        <taxon>Eukaryota</taxon>
        <taxon>Metazoa</taxon>
        <taxon>Ecdysozoa</taxon>
        <taxon>Arthropoda</taxon>
        <taxon>Chelicerata</taxon>
        <taxon>Arachnida</taxon>
        <taxon>Araneae</taxon>
        <taxon>Araneomorphae</taxon>
        <taxon>Entelegynae</taxon>
        <taxon>Araneoidea</taxon>
        <taxon>Araneidae</taxon>
        <taxon>Caerostris</taxon>
    </lineage>
</organism>
<sequence length="102" mass="11311">MSVDKSTSNTQSDASGSAPLNNSISSLSLGLSLFPKFCYNCQVPLQGVDIPINNGRIEQDVKNFTLQCLTCKHLHLIDNNSIRLFKYKLMSEERETQGGETE</sequence>
<proteinExistence type="predicted"/>